<name>A0A645E114_9ZZZZ</name>
<dbReference type="SUPFAM" id="SSF56935">
    <property type="entry name" value="Porins"/>
    <property type="match status" value="1"/>
</dbReference>
<evidence type="ECO:0000313" key="1">
    <source>
        <dbReference type="EMBL" id="MPM94282.1"/>
    </source>
</evidence>
<protein>
    <recommendedName>
        <fullName evidence="2">TonB-dependent receptor-like beta-barrel domain-containing protein</fullName>
    </recommendedName>
</protein>
<proteinExistence type="predicted"/>
<gene>
    <name evidence="1" type="ORF">SDC9_141428</name>
</gene>
<evidence type="ECO:0008006" key="2">
    <source>
        <dbReference type="Google" id="ProtNLM"/>
    </source>
</evidence>
<dbReference type="AlphaFoldDB" id="A0A645E114"/>
<dbReference type="EMBL" id="VSSQ01040944">
    <property type="protein sequence ID" value="MPM94282.1"/>
    <property type="molecule type" value="Genomic_DNA"/>
</dbReference>
<organism evidence="1">
    <name type="scientific">bioreactor metagenome</name>
    <dbReference type="NCBI Taxonomy" id="1076179"/>
    <lineage>
        <taxon>unclassified sequences</taxon>
        <taxon>metagenomes</taxon>
        <taxon>ecological metagenomes</taxon>
    </lineage>
</organism>
<accession>A0A645E114</accession>
<sequence length="238" mass="27910">MDKLVALKEGYENMVGITGIENKIETNGIGNAYGAELMIRKNTGQWTGSLSYGWSYSDRRFANINNGNVYEFDFNRPHSLTLNIFRELKNDWNISLVWICQSGTPFTPALGKYYTQDMTTGEPHAVFVYGTKNSSRMNPYHRLDIGFNHNVTTKRGNKAVWTYSVYNAYNNINPFDYYYDNDNDTRNNLEYNKPFKLYKMGLFSIIPSISYKVYFDYTKKAIKKEQKEKKKFDWLYLE</sequence>
<reference evidence="1" key="1">
    <citation type="submission" date="2019-08" db="EMBL/GenBank/DDBJ databases">
        <authorList>
            <person name="Kucharzyk K."/>
            <person name="Murdoch R.W."/>
            <person name="Higgins S."/>
            <person name="Loffler F."/>
        </authorList>
    </citation>
    <scope>NUCLEOTIDE SEQUENCE</scope>
</reference>
<comment type="caution">
    <text evidence="1">The sequence shown here is derived from an EMBL/GenBank/DDBJ whole genome shotgun (WGS) entry which is preliminary data.</text>
</comment>